<dbReference type="AlphaFoldDB" id="A0A3A2ZCD5"/>
<name>A0A3A2ZCD5_9EURO</name>
<evidence type="ECO:0000313" key="1">
    <source>
        <dbReference type="EMBL" id="RJE17034.1"/>
    </source>
</evidence>
<reference evidence="2" key="1">
    <citation type="submission" date="2017-02" db="EMBL/GenBank/DDBJ databases">
        <authorList>
            <person name="Tafer H."/>
            <person name="Lopandic K."/>
        </authorList>
    </citation>
    <scope>NUCLEOTIDE SEQUENCE [LARGE SCALE GENOMIC DNA]</scope>
    <source>
        <strain evidence="2">CBS 366.77</strain>
    </source>
</reference>
<proteinExistence type="predicted"/>
<protein>
    <submittedName>
        <fullName evidence="1">Uncharacterized protein</fullName>
    </submittedName>
</protein>
<accession>A0A3A2ZCD5</accession>
<keyword evidence="2" id="KW-1185">Reference proteome</keyword>
<dbReference type="EMBL" id="MVGC01001800">
    <property type="protein sequence ID" value="RJE17034.1"/>
    <property type="molecule type" value="Genomic_DNA"/>
</dbReference>
<sequence length="63" mass="6949">MDEIWGGFGENLFRAIGIWGTPESDFNTLSQLNADISPHFVTRTPRLIGLAVLGHLTIRPGKN</sequence>
<comment type="caution">
    <text evidence="1">The sequence shown here is derived from an EMBL/GenBank/DDBJ whole genome shotgun (WGS) entry which is preliminary data.</text>
</comment>
<dbReference type="Proteomes" id="UP000266188">
    <property type="component" value="Unassembled WGS sequence"/>
</dbReference>
<gene>
    <name evidence="1" type="ORF">PHISCL_10629</name>
</gene>
<organism evidence="1 2">
    <name type="scientific">Aspergillus sclerotialis</name>
    <dbReference type="NCBI Taxonomy" id="2070753"/>
    <lineage>
        <taxon>Eukaryota</taxon>
        <taxon>Fungi</taxon>
        <taxon>Dikarya</taxon>
        <taxon>Ascomycota</taxon>
        <taxon>Pezizomycotina</taxon>
        <taxon>Eurotiomycetes</taxon>
        <taxon>Eurotiomycetidae</taxon>
        <taxon>Eurotiales</taxon>
        <taxon>Aspergillaceae</taxon>
        <taxon>Aspergillus</taxon>
        <taxon>Aspergillus subgen. Polypaecilum</taxon>
    </lineage>
</organism>
<evidence type="ECO:0000313" key="2">
    <source>
        <dbReference type="Proteomes" id="UP000266188"/>
    </source>
</evidence>